<evidence type="ECO:0000256" key="3">
    <source>
        <dbReference type="ARBA" id="ARBA00022777"/>
    </source>
</evidence>
<dbReference type="Gene3D" id="3.30.200.20">
    <property type="entry name" value="Phosphorylase Kinase, domain 1"/>
    <property type="match status" value="1"/>
</dbReference>
<keyword evidence="2" id="KW-0547">Nucleotide-binding</keyword>
<dbReference type="SMART" id="SM00220">
    <property type="entry name" value="S_TKc"/>
    <property type="match status" value="1"/>
</dbReference>
<dbReference type="EMBL" id="JAFJYH010000022">
    <property type="protein sequence ID" value="KAG4424282.1"/>
    <property type="molecule type" value="Genomic_DNA"/>
</dbReference>
<dbReference type="GO" id="GO:0004672">
    <property type="term" value="F:protein kinase activity"/>
    <property type="evidence" value="ECO:0007669"/>
    <property type="project" value="InterPro"/>
</dbReference>
<dbReference type="GO" id="GO:0005634">
    <property type="term" value="C:nucleus"/>
    <property type="evidence" value="ECO:0007669"/>
    <property type="project" value="TreeGrafter"/>
</dbReference>
<comment type="caution">
    <text evidence="7">The sequence shown here is derived from an EMBL/GenBank/DDBJ whole genome shotgun (WGS) entry which is preliminary data.</text>
</comment>
<dbReference type="PANTHER" id="PTHR11042">
    <property type="entry name" value="EUKARYOTIC TRANSLATION INITIATION FACTOR 2-ALPHA KINASE EIF2-ALPHA KINASE -RELATED"/>
    <property type="match status" value="1"/>
</dbReference>
<feature type="region of interest" description="Disordered" evidence="5">
    <location>
        <begin position="1"/>
        <end position="35"/>
    </location>
</feature>
<dbReference type="PROSITE" id="PS50011">
    <property type="entry name" value="PROTEIN_KINASE_DOM"/>
    <property type="match status" value="1"/>
</dbReference>
<dbReference type="SUPFAM" id="SSF56112">
    <property type="entry name" value="Protein kinase-like (PK-like)"/>
    <property type="match status" value="1"/>
</dbReference>
<evidence type="ECO:0000256" key="4">
    <source>
        <dbReference type="ARBA" id="ARBA00022840"/>
    </source>
</evidence>
<dbReference type="Gene3D" id="1.10.510.10">
    <property type="entry name" value="Transferase(Phosphotransferase) domain 1"/>
    <property type="match status" value="1"/>
</dbReference>
<proteinExistence type="predicted"/>
<organism evidence="7 8">
    <name type="scientific">Cadophora malorum</name>
    <dbReference type="NCBI Taxonomy" id="108018"/>
    <lineage>
        <taxon>Eukaryota</taxon>
        <taxon>Fungi</taxon>
        <taxon>Dikarya</taxon>
        <taxon>Ascomycota</taxon>
        <taxon>Pezizomycotina</taxon>
        <taxon>Leotiomycetes</taxon>
        <taxon>Helotiales</taxon>
        <taxon>Ploettnerulaceae</taxon>
        <taxon>Cadophora</taxon>
    </lineage>
</organism>
<sequence length="662" mass="74448">MARESTLQAMQRIPRPSSPNPTTRTLHDDTNIPSDDDSDFVPHWVFEMVKKFFFKPPLPIPPGINQLMFIPQLTAENLRSLKATLKQLGPQAAYVELEEKMMDWIDPFRMRPTMRKSKGSFTNVALSELKTISTIDDSSTAIPPAADIPLAVVDFSRSANAAPDVSHLLFNNLTTIAPKPPEHDIPVTHSAVDFLYRGNPTRTHESLSQSFASYHSAQSSIVGNASLASKHSTGFRYPAFGFTRRNTSSFQQSPKYYSAESSRGIVTEKDSKEDPTEAMSEYLKAVKDRGLILPLDQELNWSGRENGGQHVEFAKGAALPFEVIGPIGASLTAQIDKIRCRRILLARKTMVCGRRMTVEEALIEVEHLQKLRHPHIVQLVGSYLQGKKFSVLLYPVADCDFVDFLEQVLDIVQETPDMKYRAANGNRTVTAGTLFVGSAPQAIASMWHFFGCLVDAVRYIHSTARKHLDIKPGNILVRKHAQAAYGYRIYIADFGISRSFKSLDHSQTDTHIRRTPKYCAPEVWEQDVHGRAADIFSLGCVFMEMLTVLCGRDLDEFVDFRSQSGQGSGAYHESIDQVFEWAEQLRPELKDCFMYETLFQTFESNVSMVPKINGLHATLQMLARDPEERRMPIFQKGELVMESCSACGDIPEKFEYFEELGV</sequence>
<dbReference type="InterPro" id="IPR050339">
    <property type="entry name" value="CC_SR_Kinase"/>
</dbReference>
<name>A0A8H8BUE1_9HELO</name>
<dbReference type="CDD" id="cd00180">
    <property type="entry name" value="PKc"/>
    <property type="match status" value="1"/>
</dbReference>
<evidence type="ECO:0000313" key="8">
    <source>
        <dbReference type="Proteomes" id="UP000664132"/>
    </source>
</evidence>
<keyword evidence="4" id="KW-0067">ATP-binding</keyword>
<dbReference type="OrthoDB" id="4062651at2759"/>
<dbReference type="Pfam" id="PF00069">
    <property type="entry name" value="Pkinase"/>
    <property type="match status" value="1"/>
</dbReference>
<reference evidence="7" key="1">
    <citation type="submission" date="2021-02" db="EMBL/GenBank/DDBJ databases">
        <title>Genome sequence Cadophora malorum strain M34.</title>
        <authorList>
            <person name="Stefanovic E."/>
            <person name="Vu D."/>
            <person name="Scully C."/>
            <person name="Dijksterhuis J."/>
            <person name="Roader J."/>
            <person name="Houbraken J."/>
        </authorList>
    </citation>
    <scope>NUCLEOTIDE SEQUENCE</scope>
    <source>
        <strain evidence="7">M34</strain>
    </source>
</reference>
<accession>A0A8H8BUE1</accession>
<dbReference type="InterPro" id="IPR000719">
    <property type="entry name" value="Prot_kinase_dom"/>
</dbReference>
<protein>
    <recommendedName>
        <fullName evidence="6">Protein kinase domain-containing protein</fullName>
    </recommendedName>
</protein>
<dbReference type="GO" id="GO:0005524">
    <property type="term" value="F:ATP binding"/>
    <property type="evidence" value="ECO:0007669"/>
    <property type="project" value="UniProtKB-KW"/>
</dbReference>
<feature type="domain" description="Protein kinase" evidence="6">
    <location>
        <begin position="321"/>
        <end position="598"/>
    </location>
</feature>
<evidence type="ECO:0000256" key="5">
    <source>
        <dbReference type="SAM" id="MobiDB-lite"/>
    </source>
</evidence>
<evidence type="ECO:0000256" key="2">
    <source>
        <dbReference type="ARBA" id="ARBA00022741"/>
    </source>
</evidence>
<evidence type="ECO:0000259" key="6">
    <source>
        <dbReference type="PROSITE" id="PS50011"/>
    </source>
</evidence>
<dbReference type="GO" id="GO:0110031">
    <property type="term" value="P:negative regulation of G2/MI transition of meiotic cell cycle"/>
    <property type="evidence" value="ECO:0007669"/>
    <property type="project" value="TreeGrafter"/>
</dbReference>
<dbReference type="PANTHER" id="PTHR11042:SF190">
    <property type="entry name" value="MITOSIS INHIBITOR PROTEIN KINASE MIK1"/>
    <property type="match status" value="1"/>
</dbReference>
<dbReference type="Proteomes" id="UP000664132">
    <property type="component" value="Unassembled WGS sequence"/>
</dbReference>
<dbReference type="AlphaFoldDB" id="A0A8H8BUE1"/>
<evidence type="ECO:0000313" key="7">
    <source>
        <dbReference type="EMBL" id="KAG4424282.1"/>
    </source>
</evidence>
<keyword evidence="1" id="KW-0808">Transferase</keyword>
<dbReference type="InterPro" id="IPR011009">
    <property type="entry name" value="Kinase-like_dom_sf"/>
</dbReference>
<dbReference type="GO" id="GO:0005737">
    <property type="term" value="C:cytoplasm"/>
    <property type="evidence" value="ECO:0007669"/>
    <property type="project" value="TreeGrafter"/>
</dbReference>
<keyword evidence="8" id="KW-1185">Reference proteome</keyword>
<evidence type="ECO:0000256" key="1">
    <source>
        <dbReference type="ARBA" id="ARBA00022679"/>
    </source>
</evidence>
<keyword evidence="3" id="KW-0418">Kinase</keyword>
<gene>
    <name evidence="7" type="ORF">IFR04_002523</name>
</gene>